<keyword evidence="7" id="KW-1185">Reference proteome</keyword>
<keyword evidence="2" id="KW-0863">Zinc-finger</keyword>
<dbReference type="KEGG" id="dde:Dde_3660"/>
<dbReference type="Pfam" id="PF01258">
    <property type="entry name" value="zf-dskA_traR"/>
    <property type="match status" value="1"/>
</dbReference>
<dbReference type="InterPro" id="IPR000962">
    <property type="entry name" value="Znf_DskA_TraR"/>
</dbReference>
<gene>
    <name evidence="6" type="ordered locus">Dde_3660</name>
</gene>
<organism evidence="6 7">
    <name type="scientific">Oleidesulfovibrio alaskensis (strain ATCC BAA-1058 / DSM 17464 / G20)</name>
    <name type="common">Desulfovibrio alaskensis</name>
    <dbReference type="NCBI Taxonomy" id="207559"/>
    <lineage>
        <taxon>Bacteria</taxon>
        <taxon>Pseudomonadati</taxon>
        <taxon>Thermodesulfobacteriota</taxon>
        <taxon>Desulfovibrionia</taxon>
        <taxon>Desulfovibrionales</taxon>
        <taxon>Desulfovibrionaceae</taxon>
        <taxon>Oleidesulfovibrio</taxon>
    </lineage>
</organism>
<dbReference type="InterPro" id="IPR020460">
    <property type="entry name" value="Znf_C4-type_bac"/>
</dbReference>
<keyword evidence="3" id="KW-0862">Zinc</keyword>
<proteinExistence type="predicted"/>
<dbReference type="SUPFAM" id="SSF109635">
    <property type="entry name" value="DnaK suppressor protein DksA, alpha-hairpin domain"/>
    <property type="match status" value="1"/>
</dbReference>
<dbReference type="InterPro" id="IPR020458">
    <property type="entry name" value="Znf_DskA_TraR_CS"/>
</dbReference>
<dbReference type="eggNOG" id="COG1734">
    <property type="taxonomic scope" value="Bacteria"/>
</dbReference>
<evidence type="ECO:0000256" key="2">
    <source>
        <dbReference type="ARBA" id="ARBA00022771"/>
    </source>
</evidence>
<evidence type="ECO:0000259" key="5">
    <source>
        <dbReference type="Pfam" id="PF01258"/>
    </source>
</evidence>
<dbReference type="PROSITE" id="PS01102">
    <property type="entry name" value="ZF_DKSA_1"/>
    <property type="match status" value="1"/>
</dbReference>
<protein>
    <submittedName>
        <fullName evidence="6">Transcriptional regulator, TraR/DksA family</fullName>
    </submittedName>
</protein>
<keyword evidence="1" id="KW-0479">Metal-binding</keyword>
<evidence type="ECO:0000313" key="7">
    <source>
        <dbReference type="Proteomes" id="UP000002710"/>
    </source>
</evidence>
<evidence type="ECO:0000256" key="3">
    <source>
        <dbReference type="ARBA" id="ARBA00022833"/>
    </source>
</evidence>
<feature type="zinc finger region" description="dksA C4-type" evidence="4">
    <location>
        <begin position="105"/>
        <end position="129"/>
    </location>
</feature>
<dbReference type="Proteomes" id="UP000002710">
    <property type="component" value="Chromosome"/>
</dbReference>
<evidence type="ECO:0000313" key="6">
    <source>
        <dbReference type="EMBL" id="ABB40453.1"/>
    </source>
</evidence>
<accession>Q30V43</accession>
<dbReference type="HOGENOM" id="CLU_043144_3_0_7"/>
<reference evidence="6 7" key="1">
    <citation type="journal article" date="2011" name="J. Bacteriol.">
        <title>Complete genome sequence and updated annotation of Desulfovibrio alaskensis G20.</title>
        <authorList>
            <person name="Hauser L.J."/>
            <person name="Land M.L."/>
            <person name="Brown S.D."/>
            <person name="Larimer F."/>
            <person name="Keller K.L."/>
            <person name="Rapp-Giles B.J."/>
            <person name="Price M.N."/>
            <person name="Lin M."/>
            <person name="Bruce D.C."/>
            <person name="Detter J.C."/>
            <person name="Tapia R."/>
            <person name="Han C.S."/>
            <person name="Goodwin L.A."/>
            <person name="Cheng J.F."/>
            <person name="Pitluck S."/>
            <person name="Copeland A."/>
            <person name="Lucas S."/>
            <person name="Nolan M."/>
            <person name="Lapidus A.L."/>
            <person name="Palumbo A.V."/>
            <person name="Wall J.D."/>
        </authorList>
    </citation>
    <scope>NUCLEOTIDE SEQUENCE [LARGE SCALE GENOMIC DNA]</scope>
    <source>
        <strain evidence="7">ATCC BAA 1058 / DSM 17464 / G20</strain>
    </source>
</reference>
<dbReference type="SUPFAM" id="SSF57716">
    <property type="entry name" value="Glucocorticoid receptor-like (DNA-binding domain)"/>
    <property type="match status" value="1"/>
</dbReference>
<evidence type="ECO:0000256" key="1">
    <source>
        <dbReference type="ARBA" id="ARBA00022723"/>
    </source>
</evidence>
<dbReference type="PANTHER" id="PTHR33823">
    <property type="entry name" value="RNA POLYMERASE-BINDING TRANSCRIPTION FACTOR DKSA-RELATED"/>
    <property type="match status" value="1"/>
</dbReference>
<dbReference type="EMBL" id="CP000112">
    <property type="protein sequence ID" value="ABB40453.1"/>
    <property type="molecule type" value="Genomic_DNA"/>
</dbReference>
<name>Q30V43_OLEA2</name>
<dbReference type="PROSITE" id="PS51128">
    <property type="entry name" value="ZF_DKSA_2"/>
    <property type="match status" value="1"/>
</dbReference>
<dbReference type="Gene3D" id="1.20.120.910">
    <property type="entry name" value="DksA, coiled-coil domain"/>
    <property type="match status" value="1"/>
</dbReference>
<dbReference type="PANTHER" id="PTHR33823:SF2">
    <property type="entry name" value="RNA POLYMERASE-BINDING TRANSCRIPTION FACTOR DKSA"/>
    <property type="match status" value="1"/>
</dbReference>
<dbReference type="AlphaFoldDB" id="Q30V43"/>
<evidence type="ECO:0000256" key="4">
    <source>
        <dbReference type="PROSITE-ProRule" id="PRU00510"/>
    </source>
</evidence>
<dbReference type="InterPro" id="IPR037187">
    <property type="entry name" value="DnaK_N"/>
</dbReference>
<sequence length="149" mass="16213">MQHAGMRGITLKHRKTATNGVMVMNDQQLGTIADSLRDRVVFLKQQCGLAPETAAAVIACPDENEQASRLAELTLDVALRGRLARQLAAVESALHRIATGGFGRCEECGDEIGEARLKANPTTTLCIHCQEDREAEAARRYLLRDPVCA</sequence>
<dbReference type="PRINTS" id="PR00618">
    <property type="entry name" value="DKSAZNFINGER"/>
</dbReference>
<dbReference type="GO" id="GO:0008270">
    <property type="term" value="F:zinc ion binding"/>
    <property type="evidence" value="ECO:0007669"/>
    <property type="project" value="UniProtKB-KW"/>
</dbReference>
<feature type="domain" description="Zinc finger DksA/TraR C4-type" evidence="5">
    <location>
        <begin position="100"/>
        <end position="134"/>
    </location>
</feature>
<dbReference type="STRING" id="207559.Dde_3660"/>